<evidence type="ECO:0000256" key="1">
    <source>
        <dbReference type="SAM" id="Phobius"/>
    </source>
</evidence>
<name>M0NM39_9EURY</name>
<keyword evidence="1" id="KW-1133">Transmembrane helix</keyword>
<evidence type="ECO:0000259" key="2">
    <source>
        <dbReference type="Pfam" id="PF00535"/>
    </source>
</evidence>
<accession>M0NM39</accession>
<comment type="caution">
    <text evidence="3">The sequence shown here is derived from an EMBL/GenBank/DDBJ whole genome shotgun (WGS) entry which is preliminary data.</text>
</comment>
<dbReference type="AlphaFoldDB" id="M0NM39"/>
<dbReference type="PANTHER" id="PTHR48090">
    <property type="entry name" value="UNDECAPRENYL-PHOSPHATE 4-DEOXY-4-FORMAMIDO-L-ARABINOSE TRANSFERASE-RELATED"/>
    <property type="match status" value="1"/>
</dbReference>
<organism evidence="3 4">
    <name type="scientific">Halorubrum lipolyticum DSM 21995</name>
    <dbReference type="NCBI Taxonomy" id="1227482"/>
    <lineage>
        <taxon>Archaea</taxon>
        <taxon>Methanobacteriati</taxon>
        <taxon>Methanobacteriota</taxon>
        <taxon>Stenosarchaea group</taxon>
        <taxon>Halobacteria</taxon>
        <taxon>Halobacteriales</taxon>
        <taxon>Haloferacaceae</taxon>
        <taxon>Halorubrum</taxon>
    </lineage>
</organism>
<keyword evidence="1" id="KW-0472">Membrane</keyword>
<dbReference type="InterPro" id="IPR050256">
    <property type="entry name" value="Glycosyltransferase_2"/>
</dbReference>
<evidence type="ECO:0000313" key="3">
    <source>
        <dbReference type="EMBL" id="EMA58871.1"/>
    </source>
</evidence>
<keyword evidence="1" id="KW-0812">Transmembrane</keyword>
<dbReference type="PATRIC" id="fig|1227482.3.peg.2478"/>
<proteinExistence type="predicted"/>
<dbReference type="Pfam" id="PF00535">
    <property type="entry name" value="Glycos_transf_2"/>
    <property type="match status" value="1"/>
</dbReference>
<dbReference type="SUPFAM" id="SSF53448">
    <property type="entry name" value="Nucleotide-diphospho-sugar transferases"/>
    <property type="match status" value="1"/>
</dbReference>
<dbReference type="PANTHER" id="PTHR48090:SF7">
    <property type="entry name" value="RFBJ PROTEIN"/>
    <property type="match status" value="1"/>
</dbReference>
<gene>
    <name evidence="3" type="ORF">C469_12258</name>
</gene>
<reference evidence="3 4" key="1">
    <citation type="journal article" date="2014" name="PLoS Genet.">
        <title>Phylogenetically driven sequencing of extremely halophilic archaea reveals strategies for static and dynamic osmo-response.</title>
        <authorList>
            <person name="Becker E.A."/>
            <person name="Seitzer P.M."/>
            <person name="Tritt A."/>
            <person name="Larsen D."/>
            <person name="Krusor M."/>
            <person name="Yao A.I."/>
            <person name="Wu D."/>
            <person name="Madern D."/>
            <person name="Eisen J.A."/>
            <person name="Darling A.E."/>
            <person name="Facciotti M.T."/>
        </authorList>
    </citation>
    <scope>NUCLEOTIDE SEQUENCE [LARGE SCALE GENOMIC DNA]</scope>
    <source>
        <strain evidence="3 4">DSM 21995</strain>
    </source>
</reference>
<dbReference type="InterPro" id="IPR001173">
    <property type="entry name" value="Glyco_trans_2-like"/>
</dbReference>
<dbReference type="InterPro" id="IPR029044">
    <property type="entry name" value="Nucleotide-diphossugar_trans"/>
</dbReference>
<protein>
    <submittedName>
        <fullName evidence="3">Family 2 glycosyl transferase</fullName>
    </submittedName>
</protein>
<dbReference type="EMBL" id="AOJG01000032">
    <property type="protein sequence ID" value="EMA58871.1"/>
    <property type="molecule type" value="Genomic_DNA"/>
</dbReference>
<feature type="domain" description="Glycosyltransferase 2-like" evidence="2">
    <location>
        <begin position="96"/>
        <end position="211"/>
    </location>
</feature>
<keyword evidence="3" id="KW-0808">Transferase</keyword>
<dbReference type="GO" id="GO:0016740">
    <property type="term" value="F:transferase activity"/>
    <property type="evidence" value="ECO:0007669"/>
    <property type="project" value="UniProtKB-KW"/>
</dbReference>
<dbReference type="CDD" id="cd04179">
    <property type="entry name" value="DPM_DPG-synthase_like"/>
    <property type="match status" value="1"/>
</dbReference>
<sequence length="400" mass="43453">MLVISKLEDDETLNALADLGAVILSPPSLRTTQSELHQLLSRTARERGLSGIILQTRDSPRIDYHRTATAFEHADYEVVAIPEHWNRTTDSPTIVVGIPAYNAADSIGQVVDRAAPYADEVIVVDDGSRDETADRAREAGAVVLVHERNRGYGGALKSLFREAAERRVAHLVVIDADGQHDPKDIPTLVETQARHDTDIVIGSRYVGDRKTEIPLVRSVGLAVINHLTNASLGKLRPSGFIRDTQSGYRSYSLYAARSLAADPLIGDNMGASTDILHHAHRNRLSVSEVETTISYDVENASSQGSVSHGLDLLRNIFWTIEYGKPILILGLPGSLITLLGVTLTIQILAQAAQTGTVASIRLVPPVLFAIGGVLLCIAAVMMQVLNRHPSINRLRKDDNS</sequence>
<evidence type="ECO:0000313" key="4">
    <source>
        <dbReference type="Proteomes" id="UP000011650"/>
    </source>
</evidence>
<feature type="transmembrane region" description="Helical" evidence="1">
    <location>
        <begin position="326"/>
        <end position="350"/>
    </location>
</feature>
<feature type="transmembrane region" description="Helical" evidence="1">
    <location>
        <begin position="362"/>
        <end position="385"/>
    </location>
</feature>
<dbReference type="STRING" id="1227482.C469_12258"/>
<dbReference type="Proteomes" id="UP000011650">
    <property type="component" value="Unassembled WGS sequence"/>
</dbReference>
<dbReference type="Gene3D" id="3.90.550.10">
    <property type="entry name" value="Spore Coat Polysaccharide Biosynthesis Protein SpsA, Chain A"/>
    <property type="match status" value="1"/>
</dbReference>
<keyword evidence="4" id="KW-1185">Reference proteome</keyword>